<feature type="transmembrane region" description="Helical" evidence="10">
    <location>
        <begin position="215"/>
        <end position="238"/>
    </location>
</feature>
<evidence type="ECO:0000313" key="14">
    <source>
        <dbReference type="Proteomes" id="UP000518091"/>
    </source>
</evidence>
<evidence type="ECO:0000256" key="9">
    <source>
        <dbReference type="ARBA" id="ARBA00070482"/>
    </source>
</evidence>
<dbReference type="PROSITE" id="PS50928">
    <property type="entry name" value="ABC_TM1"/>
    <property type="match status" value="1"/>
</dbReference>
<evidence type="ECO:0000256" key="1">
    <source>
        <dbReference type="ARBA" id="ARBA00004429"/>
    </source>
</evidence>
<accession>A0A7V9VY08</accession>
<evidence type="ECO:0000313" key="12">
    <source>
        <dbReference type="EMBL" id="MBA2777457.1"/>
    </source>
</evidence>
<keyword evidence="6 10" id="KW-1133">Transmembrane helix</keyword>
<reference evidence="12 14" key="2">
    <citation type="submission" date="2020-07" db="EMBL/GenBank/DDBJ databases">
        <title>Identification of Halomonas strains.</title>
        <authorList>
            <person name="Xiao Z."/>
            <person name="Shen J."/>
        </authorList>
    </citation>
    <scope>NUCLEOTIDE SEQUENCE [LARGE SCALE GENOMIC DNA]</scope>
    <source>
        <strain evidence="12 14">DSM 17331</strain>
    </source>
</reference>
<dbReference type="EMBL" id="JACEFT010000001">
    <property type="protein sequence ID" value="MBA2777457.1"/>
    <property type="molecule type" value="Genomic_DNA"/>
</dbReference>
<dbReference type="PANTHER" id="PTHR30465">
    <property type="entry name" value="INNER MEMBRANE ABC TRANSPORTER"/>
    <property type="match status" value="1"/>
</dbReference>
<evidence type="ECO:0000256" key="8">
    <source>
        <dbReference type="ARBA" id="ARBA00053210"/>
    </source>
</evidence>
<feature type="transmembrane region" description="Helical" evidence="10">
    <location>
        <begin position="159"/>
        <end position="185"/>
    </location>
</feature>
<evidence type="ECO:0000256" key="6">
    <source>
        <dbReference type="ARBA" id="ARBA00022989"/>
    </source>
</evidence>
<evidence type="ECO:0000256" key="3">
    <source>
        <dbReference type="ARBA" id="ARBA00022475"/>
    </source>
</evidence>
<keyword evidence="5 10" id="KW-0812">Transmembrane</keyword>
<evidence type="ECO:0000256" key="4">
    <source>
        <dbReference type="ARBA" id="ARBA00022519"/>
    </source>
</evidence>
<organism evidence="12 14">
    <name type="scientific">Billgrantia kenyensis</name>
    <dbReference type="NCBI Taxonomy" id="321266"/>
    <lineage>
        <taxon>Bacteria</taxon>
        <taxon>Pseudomonadati</taxon>
        <taxon>Pseudomonadota</taxon>
        <taxon>Gammaproteobacteria</taxon>
        <taxon>Oceanospirillales</taxon>
        <taxon>Halomonadaceae</taxon>
        <taxon>Billgrantia</taxon>
    </lineage>
</organism>
<sequence length="357" mass="40151">MSRYILRRLLLMIPTLFGIMLLNFVIVQAAPGGPIDQMLARFEGVDAMASTRLDAGGGEVVVQDESRGARGIDPRFIEQLEEQFGFDKPAHVRFFTMMRDYATFDFGNSFFRDRPVVELMIERLPVSISLGLWTTLLVYLISIPLGIRKALRHGSRFDVWTSGLVIVGYAIPGFLFAILLIVLFAGGSYWDFFPLRGLTSPDFDELTLWGKIKDYFWHITLPVTALTIGSFATLTMLTKNSFLDEIHKQYVLTARAKGASDRQALYGHVFRNAMLIIIAGLPGALVSIFFTGSLLIEVIFSLEGLGLLGFEAVMQRDYPVIFGTLFLYTLIGLILKLVSDLTYVWVDPRIDFETRES</sequence>
<feature type="transmembrane region" description="Helical" evidence="10">
    <location>
        <begin position="273"/>
        <end position="300"/>
    </location>
</feature>
<evidence type="ECO:0000313" key="13">
    <source>
        <dbReference type="EMBL" id="MCG6660127.1"/>
    </source>
</evidence>
<dbReference type="NCBIfam" id="NF011712">
    <property type="entry name" value="PRK15133.1"/>
    <property type="match status" value="1"/>
</dbReference>
<dbReference type="InterPro" id="IPR000515">
    <property type="entry name" value="MetI-like"/>
</dbReference>
<comment type="subcellular location">
    <subcellularLocation>
        <location evidence="1">Cell inner membrane</location>
        <topology evidence="1">Multi-pass membrane protein</topology>
    </subcellularLocation>
    <subcellularLocation>
        <location evidence="10">Cell membrane</location>
        <topology evidence="10">Multi-pass membrane protein</topology>
    </subcellularLocation>
</comment>
<evidence type="ECO:0000313" key="15">
    <source>
        <dbReference type="Proteomes" id="UP000814353"/>
    </source>
</evidence>
<evidence type="ECO:0000256" key="2">
    <source>
        <dbReference type="ARBA" id="ARBA00022448"/>
    </source>
</evidence>
<evidence type="ECO:0000256" key="5">
    <source>
        <dbReference type="ARBA" id="ARBA00022692"/>
    </source>
</evidence>
<dbReference type="InterPro" id="IPR035906">
    <property type="entry name" value="MetI-like_sf"/>
</dbReference>
<comment type="caution">
    <text evidence="12">The sequence shown here is derived from an EMBL/GenBank/DDBJ whole genome shotgun (WGS) entry which is preliminary data.</text>
</comment>
<feature type="transmembrane region" description="Helical" evidence="10">
    <location>
        <begin position="320"/>
        <end position="346"/>
    </location>
</feature>
<dbReference type="Proteomes" id="UP000814353">
    <property type="component" value="Unassembled WGS sequence"/>
</dbReference>
<dbReference type="EMBL" id="JABFUB010000001">
    <property type="protein sequence ID" value="MCG6660127.1"/>
    <property type="molecule type" value="Genomic_DNA"/>
</dbReference>
<keyword evidence="7 10" id="KW-0472">Membrane</keyword>
<comment type="similarity">
    <text evidence="10">Belongs to the binding-protein-dependent transport system permease family.</text>
</comment>
<dbReference type="GO" id="GO:0055085">
    <property type="term" value="P:transmembrane transport"/>
    <property type="evidence" value="ECO:0007669"/>
    <property type="project" value="InterPro"/>
</dbReference>
<evidence type="ECO:0000256" key="10">
    <source>
        <dbReference type="RuleBase" id="RU363032"/>
    </source>
</evidence>
<keyword evidence="3" id="KW-1003">Cell membrane</keyword>
<dbReference type="PANTHER" id="PTHR30465:SF66">
    <property type="entry name" value="INNER MEMBRANE ABC TRANSPORTER PERMEASE PROTEIN YEJB"/>
    <property type="match status" value="1"/>
</dbReference>
<dbReference type="Gene3D" id="1.10.3720.10">
    <property type="entry name" value="MetI-like"/>
    <property type="match status" value="1"/>
</dbReference>
<dbReference type="GO" id="GO:0042884">
    <property type="term" value="P:microcin transport"/>
    <property type="evidence" value="ECO:0007669"/>
    <property type="project" value="TreeGrafter"/>
</dbReference>
<reference evidence="13 15" key="1">
    <citation type="submission" date="2020-05" db="EMBL/GenBank/DDBJ databases">
        <title>Comparative genomic analysis of denitrifying bacteria from Halomonas genus.</title>
        <authorList>
            <person name="Wang L."/>
            <person name="Shao Z."/>
        </authorList>
    </citation>
    <scope>NUCLEOTIDE SEQUENCE [LARGE SCALE GENOMIC DNA]</scope>
    <source>
        <strain evidence="13 15">DSM 17331</strain>
    </source>
</reference>
<dbReference type="RefSeq" id="WP_181512967.1">
    <property type="nucleotide sequence ID" value="NZ_JABFUB010000001.1"/>
</dbReference>
<keyword evidence="2 10" id="KW-0813">Transport</keyword>
<feature type="transmembrane region" description="Helical" evidence="10">
    <location>
        <begin position="124"/>
        <end position="147"/>
    </location>
</feature>
<evidence type="ECO:0000256" key="7">
    <source>
        <dbReference type="ARBA" id="ARBA00023136"/>
    </source>
</evidence>
<keyword evidence="4" id="KW-0997">Cell inner membrane</keyword>
<name>A0A7V9VY08_9GAMM</name>
<keyword evidence="15" id="KW-1185">Reference proteome</keyword>
<dbReference type="Pfam" id="PF00528">
    <property type="entry name" value="BPD_transp_1"/>
    <property type="match status" value="1"/>
</dbReference>
<dbReference type="CDD" id="cd06261">
    <property type="entry name" value="TM_PBP2"/>
    <property type="match status" value="1"/>
</dbReference>
<evidence type="ECO:0000259" key="11">
    <source>
        <dbReference type="PROSITE" id="PS50928"/>
    </source>
</evidence>
<dbReference type="SUPFAM" id="SSF161098">
    <property type="entry name" value="MetI-like"/>
    <property type="match status" value="1"/>
</dbReference>
<dbReference type="GO" id="GO:0005886">
    <property type="term" value="C:plasma membrane"/>
    <property type="evidence" value="ECO:0007669"/>
    <property type="project" value="UniProtKB-SubCell"/>
</dbReference>
<comment type="function">
    <text evidence="8">Probably part of a binding-protein-dependent transport system. Probably responsible for the translocation of the substrate across the membrane.</text>
</comment>
<feature type="domain" description="ABC transmembrane type-1" evidence="11">
    <location>
        <begin position="124"/>
        <end position="339"/>
    </location>
</feature>
<dbReference type="FunFam" id="1.10.3720.10:FF:000014">
    <property type="entry name" value="Microcin C ABC transporter permease YejB"/>
    <property type="match status" value="1"/>
</dbReference>
<dbReference type="AlphaFoldDB" id="A0A7V9VY08"/>
<protein>
    <recommendedName>
        <fullName evidence="9">Inner membrane ABC transporter permease protein YejB</fullName>
    </recommendedName>
</protein>
<gene>
    <name evidence="12" type="ORF">H1D44_00915</name>
    <name evidence="13" type="ORF">HOP48_00990</name>
</gene>
<dbReference type="Proteomes" id="UP000518091">
    <property type="component" value="Unassembled WGS sequence"/>
</dbReference>
<proteinExistence type="inferred from homology"/>